<sequence length="61" mass="6615">YLEQAPQLPSGGVGCPTCFVPMTWADPEAQEEDQEQEEDDVIPEDFEAPAARGQLPAGRPT</sequence>
<evidence type="ECO:0000313" key="3">
    <source>
        <dbReference type="Proteomes" id="UP000601435"/>
    </source>
</evidence>
<feature type="compositionally biased region" description="Acidic residues" evidence="1">
    <location>
        <begin position="28"/>
        <end position="47"/>
    </location>
</feature>
<protein>
    <submittedName>
        <fullName evidence="2">Uncharacterized protein</fullName>
    </submittedName>
</protein>
<feature type="region of interest" description="Disordered" evidence="1">
    <location>
        <begin position="23"/>
        <end position="61"/>
    </location>
</feature>
<dbReference type="Proteomes" id="UP000601435">
    <property type="component" value="Unassembled WGS sequence"/>
</dbReference>
<accession>A0A812R7J2</accession>
<proteinExistence type="predicted"/>
<dbReference type="EMBL" id="CAJNJA010018552">
    <property type="protein sequence ID" value="CAE7425841.1"/>
    <property type="molecule type" value="Genomic_DNA"/>
</dbReference>
<feature type="non-terminal residue" evidence="2">
    <location>
        <position position="61"/>
    </location>
</feature>
<keyword evidence="3" id="KW-1185">Reference proteome</keyword>
<evidence type="ECO:0000313" key="2">
    <source>
        <dbReference type="EMBL" id="CAE7425841.1"/>
    </source>
</evidence>
<gene>
    <name evidence="2" type="ORF">SNEC2469_LOCUS11683</name>
</gene>
<evidence type="ECO:0000256" key="1">
    <source>
        <dbReference type="SAM" id="MobiDB-lite"/>
    </source>
</evidence>
<comment type="caution">
    <text evidence="2">The sequence shown here is derived from an EMBL/GenBank/DDBJ whole genome shotgun (WGS) entry which is preliminary data.</text>
</comment>
<dbReference type="AlphaFoldDB" id="A0A812R7J2"/>
<name>A0A812R7J2_9DINO</name>
<reference evidence="2" key="1">
    <citation type="submission" date="2021-02" db="EMBL/GenBank/DDBJ databases">
        <authorList>
            <person name="Dougan E. K."/>
            <person name="Rhodes N."/>
            <person name="Thang M."/>
            <person name="Chan C."/>
        </authorList>
    </citation>
    <scope>NUCLEOTIDE SEQUENCE</scope>
</reference>
<organism evidence="2 3">
    <name type="scientific">Symbiodinium necroappetens</name>
    <dbReference type="NCBI Taxonomy" id="1628268"/>
    <lineage>
        <taxon>Eukaryota</taxon>
        <taxon>Sar</taxon>
        <taxon>Alveolata</taxon>
        <taxon>Dinophyceae</taxon>
        <taxon>Suessiales</taxon>
        <taxon>Symbiodiniaceae</taxon>
        <taxon>Symbiodinium</taxon>
    </lineage>
</organism>